<feature type="domain" description="Myosin motor" evidence="21">
    <location>
        <begin position="556"/>
        <end position="1300"/>
    </location>
</feature>
<comment type="subcellular location">
    <subcellularLocation>
        <location evidence="1">Cytoplasm</location>
    </subcellularLocation>
</comment>
<feature type="region of interest" description="Disordered" evidence="20">
    <location>
        <begin position="1939"/>
        <end position="1976"/>
    </location>
</feature>
<keyword evidence="7 18" id="KW-0040">ANK repeat</keyword>
<feature type="compositionally biased region" description="Polar residues" evidence="20">
    <location>
        <begin position="1869"/>
        <end position="1878"/>
    </location>
</feature>
<keyword evidence="10 19" id="KW-0009">Actin-binding</keyword>
<evidence type="ECO:0000256" key="1">
    <source>
        <dbReference type="ARBA" id="ARBA00004496"/>
    </source>
</evidence>
<evidence type="ECO:0000256" key="7">
    <source>
        <dbReference type="ARBA" id="ARBA00023043"/>
    </source>
</evidence>
<dbReference type="GO" id="GO:0019903">
    <property type="term" value="F:protein phosphatase binding"/>
    <property type="evidence" value="ECO:0007669"/>
    <property type="project" value="TreeGrafter"/>
</dbReference>
<evidence type="ECO:0000256" key="11">
    <source>
        <dbReference type="ARBA" id="ARBA00046342"/>
    </source>
</evidence>
<feature type="compositionally biased region" description="Low complexity" evidence="20">
    <location>
        <begin position="1599"/>
        <end position="1611"/>
    </location>
</feature>
<dbReference type="InterPro" id="IPR002110">
    <property type="entry name" value="Ankyrin_rpt"/>
</dbReference>
<keyword evidence="4" id="KW-0677">Repeat</keyword>
<dbReference type="FunFam" id="1.25.40.20:FF:000168">
    <property type="entry name" value="Myosin XVI"/>
    <property type="match status" value="1"/>
</dbReference>
<dbReference type="InterPro" id="IPR027417">
    <property type="entry name" value="P-loop_NTPase"/>
</dbReference>
<organism evidence="22 23">
    <name type="scientific">Ovis aries</name>
    <name type="common">Sheep</name>
    <dbReference type="NCBI Taxonomy" id="9940"/>
    <lineage>
        <taxon>Eukaryota</taxon>
        <taxon>Metazoa</taxon>
        <taxon>Chordata</taxon>
        <taxon>Craniata</taxon>
        <taxon>Vertebrata</taxon>
        <taxon>Euteleostomi</taxon>
        <taxon>Mammalia</taxon>
        <taxon>Eutheria</taxon>
        <taxon>Laurasiatheria</taxon>
        <taxon>Artiodactyla</taxon>
        <taxon>Ruminantia</taxon>
        <taxon>Pecora</taxon>
        <taxon>Bovidae</taxon>
        <taxon>Caprinae</taxon>
        <taxon>Ovis</taxon>
    </lineage>
</organism>
<dbReference type="PROSITE" id="PS51456">
    <property type="entry name" value="MYOSIN_MOTOR"/>
    <property type="match status" value="1"/>
</dbReference>
<dbReference type="PROSITE" id="PS50096">
    <property type="entry name" value="IQ"/>
    <property type="match status" value="1"/>
</dbReference>
<dbReference type="InterPro" id="IPR036961">
    <property type="entry name" value="Kinesin_motor_dom_sf"/>
</dbReference>
<accession>A0A836AAB5</accession>
<evidence type="ECO:0000256" key="9">
    <source>
        <dbReference type="ARBA" id="ARBA00023175"/>
    </source>
</evidence>
<feature type="region of interest" description="Disordered" evidence="20">
    <location>
        <begin position="1482"/>
        <end position="1561"/>
    </location>
</feature>
<dbReference type="PROSITE" id="PS50088">
    <property type="entry name" value="ANK_REPEAT"/>
    <property type="match status" value="4"/>
</dbReference>
<dbReference type="InterPro" id="IPR039482">
    <property type="entry name" value="NYAP_N"/>
</dbReference>
<evidence type="ECO:0000256" key="3">
    <source>
        <dbReference type="ARBA" id="ARBA00022553"/>
    </source>
</evidence>
<dbReference type="EMBL" id="JAEMGP010000010">
    <property type="protein sequence ID" value="KAG5204342.1"/>
    <property type="molecule type" value="Genomic_DNA"/>
</dbReference>
<keyword evidence="3" id="KW-0597">Phosphoprotein</keyword>
<evidence type="ECO:0000256" key="14">
    <source>
        <dbReference type="ARBA" id="ARBA00064931"/>
    </source>
</evidence>
<dbReference type="SMART" id="SM00242">
    <property type="entry name" value="MYSc"/>
    <property type="match status" value="1"/>
</dbReference>
<evidence type="ECO:0000256" key="20">
    <source>
        <dbReference type="SAM" id="MobiDB-lite"/>
    </source>
</evidence>
<feature type="region of interest" description="Disordered" evidence="20">
    <location>
        <begin position="1869"/>
        <end position="1903"/>
    </location>
</feature>
<dbReference type="GO" id="GO:0003774">
    <property type="term" value="F:cytoskeletal motor activity"/>
    <property type="evidence" value="ECO:0007669"/>
    <property type="project" value="UniProtKB-UniRule"/>
</dbReference>
<dbReference type="Pfam" id="PF00063">
    <property type="entry name" value="Myosin_head"/>
    <property type="match status" value="1"/>
</dbReference>
<feature type="repeat" description="ANK" evidence="18">
    <location>
        <begin position="247"/>
        <end position="279"/>
    </location>
</feature>
<dbReference type="Gene3D" id="1.20.58.530">
    <property type="match status" value="1"/>
</dbReference>
<feature type="compositionally biased region" description="Pro residues" evidence="20">
    <location>
        <begin position="1711"/>
        <end position="1729"/>
    </location>
</feature>
<dbReference type="Gene3D" id="1.20.120.720">
    <property type="entry name" value="Myosin VI head, motor domain, U50 subdomain"/>
    <property type="match status" value="1"/>
</dbReference>
<evidence type="ECO:0000256" key="15">
    <source>
        <dbReference type="ARBA" id="ARBA00074429"/>
    </source>
</evidence>
<dbReference type="InterPro" id="IPR036770">
    <property type="entry name" value="Ankyrin_rpt-contain_sf"/>
</dbReference>
<dbReference type="GO" id="GO:0051015">
    <property type="term" value="F:actin filament binding"/>
    <property type="evidence" value="ECO:0007669"/>
    <property type="project" value="TreeGrafter"/>
</dbReference>
<dbReference type="InterPro" id="IPR036042">
    <property type="entry name" value="MYSc_Myo16"/>
</dbReference>
<dbReference type="PANTHER" id="PTHR47335">
    <property type="entry name" value="UNCONVENTIONAL MYOSIN-XVI"/>
    <property type="match status" value="1"/>
</dbReference>
<feature type="repeat" description="ANK" evidence="18">
    <location>
        <begin position="376"/>
        <end position="408"/>
    </location>
</feature>
<dbReference type="Gene3D" id="3.40.850.10">
    <property type="entry name" value="Kinesin motor domain"/>
    <property type="match status" value="1"/>
</dbReference>
<dbReference type="GO" id="GO:0005524">
    <property type="term" value="F:ATP binding"/>
    <property type="evidence" value="ECO:0007669"/>
    <property type="project" value="UniProtKB-UniRule"/>
</dbReference>
<feature type="region of interest" description="Disordered" evidence="20">
    <location>
        <begin position="1587"/>
        <end position="1797"/>
    </location>
</feature>
<comment type="function">
    <text evidence="12">Myosins are actin-based motor molecules with ATPase activity. Unconventional myosins serve in intracellular movements. Their highly divergent tails are presumed to bind to membranous compartments, which would be moved relative to actin filaments. May be involved in targeting of the catalytic subunit of protein phosphatase 1 during brain development. Activates PI3K and concomitantly recruits the WAVE1 complex to the close vicinity of PI3K and regulates neuronal morphogenesis.</text>
</comment>
<dbReference type="PROSITE" id="PS50297">
    <property type="entry name" value="ANK_REP_REGION"/>
    <property type="match status" value="4"/>
</dbReference>
<feature type="binding site" evidence="19">
    <location>
        <begin position="652"/>
        <end position="659"/>
    </location>
    <ligand>
        <name>ATP</name>
        <dbReference type="ChEBI" id="CHEBI:30616"/>
    </ligand>
</feature>
<dbReference type="CDD" id="cd14878">
    <property type="entry name" value="MYSc_Myo16"/>
    <property type="match status" value="1"/>
</dbReference>
<dbReference type="FunFam" id="1.25.40.20:FF:000100">
    <property type="entry name" value="unconventional myosin-XVI"/>
    <property type="match status" value="1"/>
</dbReference>
<dbReference type="Pfam" id="PF15439">
    <property type="entry name" value="NYAP_N"/>
    <property type="match status" value="1"/>
</dbReference>
<evidence type="ECO:0000256" key="13">
    <source>
        <dbReference type="ARBA" id="ARBA00061170"/>
    </source>
</evidence>
<feature type="compositionally biased region" description="Basic residues" evidence="20">
    <location>
        <begin position="1501"/>
        <end position="1511"/>
    </location>
</feature>
<protein>
    <recommendedName>
        <fullName evidence="15">Unconventional myosin-XVI</fullName>
    </recommendedName>
    <alternativeName>
        <fullName evidence="16">Neuronal tyrosine-phosphorylated phosphoinositide-3-kinase adapter 3</fullName>
    </alternativeName>
    <alternativeName>
        <fullName evidence="17">Unconventional myosin-16</fullName>
    </alternativeName>
</protein>
<reference evidence="22 23" key="1">
    <citation type="submission" date="2020-12" db="EMBL/GenBank/DDBJ databases">
        <title>De novo assembly of Tibetan sheep genome.</title>
        <authorList>
            <person name="Li X."/>
        </authorList>
    </citation>
    <scope>NUCLEOTIDE SEQUENCE [LARGE SCALE GENOMIC DNA]</scope>
    <source>
        <tissue evidence="22">Heart</tissue>
    </source>
</reference>
<comment type="subunit">
    <text evidence="14">Binds PPP1CA and/or PPP1CC. Binds F-actin in an ATP-sensitive manner. Interacts with ACOT9, ARHGAP26 and PIK3R2. Interacts with components of the WAVE1 complex, CYFIP1 and NCKAP1; this interaction mediates PI3K-WAVE1 association and actin cytoskeleton remodeling. Interacts with KIRREL3.</text>
</comment>
<feature type="repeat" description="ANK" evidence="18">
    <location>
        <begin position="409"/>
        <end position="441"/>
    </location>
</feature>
<keyword evidence="5 19" id="KW-0547">Nucleotide-binding</keyword>
<dbReference type="Gene3D" id="1.25.40.20">
    <property type="entry name" value="Ankyrin repeat-containing domain"/>
    <property type="match status" value="2"/>
</dbReference>
<evidence type="ECO:0000256" key="6">
    <source>
        <dbReference type="ARBA" id="ARBA00022840"/>
    </source>
</evidence>
<dbReference type="Pfam" id="PF12796">
    <property type="entry name" value="Ank_2"/>
    <property type="match status" value="2"/>
</dbReference>
<dbReference type="GO" id="GO:0005654">
    <property type="term" value="C:nucleoplasm"/>
    <property type="evidence" value="ECO:0007669"/>
    <property type="project" value="TreeGrafter"/>
</dbReference>
<evidence type="ECO:0000256" key="17">
    <source>
        <dbReference type="ARBA" id="ARBA00078786"/>
    </source>
</evidence>
<dbReference type="SUPFAM" id="SSF48403">
    <property type="entry name" value="Ankyrin repeat"/>
    <property type="match status" value="1"/>
</dbReference>
<evidence type="ECO:0000256" key="10">
    <source>
        <dbReference type="ARBA" id="ARBA00023203"/>
    </source>
</evidence>
<comment type="similarity">
    <text evidence="11">In the N-terminal section; belongs to the TRAFAC class myosin-kinesin ATPase superfamily. Myosin family.</text>
</comment>
<gene>
    <name evidence="22" type="ORF">JEQ12_002318</name>
</gene>
<dbReference type="GO" id="GO:2000134">
    <property type="term" value="P:negative regulation of G1/S transition of mitotic cell cycle"/>
    <property type="evidence" value="ECO:0007669"/>
    <property type="project" value="TreeGrafter"/>
</dbReference>
<dbReference type="Gene3D" id="1.10.10.820">
    <property type="match status" value="1"/>
</dbReference>
<dbReference type="SUPFAM" id="SSF52540">
    <property type="entry name" value="P-loop containing nucleoside triphosphate hydrolases"/>
    <property type="match status" value="1"/>
</dbReference>
<keyword evidence="9 19" id="KW-0505">Motor protein</keyword>
<dbReference type="GO" id="GO:0048471">
    <property type="term" value="C:perinuclear region of cytoplasm"/>
    <property type="evidence" value="ECO:0007669"/>
    <property type="project" value="TreeGrafter"/>
</dbReference>
<evidence type="ECO:0000256" key="18">
    <source>
        <dbReference type="PROSITE-ProRule" id="PRU00023"/>
    </source>
</evidence>
<evidence type="ECO:0000256" key="16">
    <source>
        <dbReference type="ARBA" id="ARBA00076583"/>
    </source>
</evidence>
<evidence type="ECO:0000256" key="12">
    <source>
        <dbReference type="ARBA" id="ARBA00058964"/>
    </source>
</evidence>
<dbReference type="Proteomes" id="UP000664991">
    <property type="component" value="Unassembled WGS sequence"/>
</dbReference>
<keyword evidence="8 19" id="KW-0518">Myosin</keyword>
<evidence type="ECO:0000313" key="22">
    <source>
        <dbReference type="EMBL" id="KAG5204342.1"/>
    </source>
</evidence>
<dbReference type="PRINTS" id="PR00193">
    <property type="entry name" value="MYOSINHEAVY"/>
</dbReference>
<evidence type="ECO:0000313" key="23">
    <source>
        <dbReference type="Proteomes" id="UP000664991"/>
    </source>
</evidence>
<evidence type="ECO:0000259" key="21">
    <source>
        <dbReference type="PROSITE" id="PS51456"/>
    </source>
</evidence>
<feature type="compositionally biased region" description="Basic and acidic residues" evidence="20">
    <location>
        <begin position="1377"/>
        <end position="1400"/>
    </location>
</feature>
<proteinExistence type="inferred from homology"/>
<feature type="region of interest" description="Disordered" evidence="20">
    <location>
        <begin position="1377"/>
        <end position="1463"/>
    </location>
</feature>
<dbReference type="PANTHER" id="PTHR47335:SF1">
    <property type="entry name" value="UNCONVENTIONAL MYOSIN-XVI"/>
    <property type="match status" value="1"/>
</dbReference>
<evidence type="ECO:0000256" key="8">
    <source>
        <dbReference type="ARBA" id="ARBA00023123"/>
    </source>
</evidence>
<dbReference type="InterPro" id="IPR052838">
    <property type="entry name" value="Myosin-XVI"/>
</dbReference>
<dbReference type="SMART" id="SM00248">
    <property type="entry name" value="ANK"/>
    <property type="match status" value="5"/>
</dbReference>
<feature type="compositionally biased region" description="Basic and acidic residues" evidence="20">
    <location>
        <begin position="1939"/>
        <end position="1949"/>
    </location>
</feature>
<keyword evidence="2" id="KW-0963">Cytoplasm</keyword>
<feature type="repeat" description="ANK" evidence="18">
    <location>
        <begin position="280"/>
        <end position="312"/>
    </location>
</feature>
<dbReference type="GO" id="GO:0016459">
    <property type="term" value="C:myosin complex"/>
    <property type="evidence" value="ECO:0007669"/>
    <property type="project" value="UniProtKB-KW"/>
</dbReference>
<evidence type="ECO:0000256" key="5">
    <source>
        <dbReference type="ARBA" id="ARBA00022741"/>
    </source>
</evidence>
<dbReference type="GO" id="GO:0043491">
    <property type="term" value="P:phosphatidylinositol 3-kinase/protein kinase B signal transduction"/>
    <property type="evidence" value="ECO:0007669"/>
    <property type="project" value="TreeGrafter"/>
</dbReference>
<evidence type="ECO:0000256" key="2">
    <source>
        <dbReference type="ARBA" id="ARBA00022490"/>
    </source>
</evidence>
<comment type="caution">
    <text evidence="22">The sequence shown here is derived from an EMBL/GenBank/DDBJ whole genome shotgun (WGS) entry which is preliminary data.</text>
</comment>
<keyword evidence="6 19" id="KW-0067">ATP-binding</keyword>
<name>A0A836AAB5_SHEEP</name>
<comment type="similarity">
    <text evidence="13">In the C-terminal section; belongs to the NYAP family.</text>
</comment>
<evidence type="ECO:0000256" key="4">
    <source>
        <dbReference type="ARBA" id="ARBA00022737"/>
    </source>
</evidence>
<feature type="region of interest" description="Actin-binding" evidence="19">
    <location>
        <begin position="1179"/>
        <end position="1201"/>
    </location>
</feature>
<dbReference type="GO" id="GO:0048812">
    <property type="term" value="P:neuron projection morphogenesis"/>
    <property type="evidence" value="ECO:0007669"/>
    <property type="project" value="TreeGrafter"/>
</dbReference>
<evidence type="ECO:0000256" key="19">
    <source>
        <dbReference type="PROSITE-ProRule" id="PRU00782"/>
    </source>
</evidence>
<comment type="similarity">
    <text evidence="19">Belongs to the TRAFAC class myosin-kinesin ATPase superfamily. Myosin family.</text>
</comment>
<dbReference type="Gene3D" id="1.20.5.4820">
    <property type="match status" value="1"/>
</dbReference>
<dbReference type="InterPro" id="IPR001609">
    <property type="entry name" value="Myosin_head_motor_dom-like"/>
</dbReference>
<feature type="region of interest" description="Disordered" evidence="20">
    <location>
        <begin position="529"/>
        <end position="557"/>
    </location>
</feature>
<sequence>MVLDPEDPSSVFHGLLSSQALPDGCSPLVRISFPRHFVSLTIDNYPFPVCTFLESRMLVSIAGLEPPFHISPDAMFSIKAPPEYGALFHLPTVILGKRPPAFLQNRDSGECSMNHQLYPQIPQKLIENFTMRPFFKSEKPEHCCFQLCNVFRSHEMEIDQCLLESLPLGQRQRLVKRMRCEQVKAYYEREKAFQKQEGLLKKLKHGKKQKVHFNLADMIQDAIIHHDDKEALRLLKEGADPHMPVSSGGSLLHLCARYDNVFIAEILIDRGANVNHQDEDFWTPMHIACACDNPDVVLLLILAGANVLLQDVNGNIPLDYATEGTDSSSILLTYLDENGVDLTSLRQMKLQRPVSMLTDVKHFLSCGGNVNEKNDDGVTLLHMACASGYKEVVSLLLEHGGDLNAADDQDWTPLHLAAKYGQANLVKLLLMHQANPHLLNCHEEKASDVAASELIEEMLLKAESAWEGKTQAALCVQTLAQEDPYEEIVPDLPVLPSKLSPLVLPIAKQDSLLEKDIMFRDATKGLCKRQSQDSAAENAPMHGPSKPEQVKLMPPAPNDDLATLSELTDSSLLYEIQKRFGNNQIYTFIGDILLLVNPFKEIPIYSTVVSELYLSSVGQPSPSLPPHIFSCAERAFHQLFQERRPQCFILSGERGSGKSEASKQITRHLTCRSGSSRPIFDSKFKHAMSILEAFGHARTTLNDQSSCFIKYFELQFCERRKHLIGARIFTYMLEKSRLVSQPPGQSNFLIFYLLMDGLSAEEKHGLHLNNLHAHRYLHQTLREDRSTAERSLNREKFAVLKQALNVIGFSNLEVENLCVILAAVLHLGDVGFTALSEADSALVSDLQLLEQVAGMLQVSPDELASALTTDIQYFKGEVITRRHTVAMAEFHRDLLAKSLYSRLFSFLVNAVNCCLRSDEEPGSSQTWGVGILDIFGFEEFQKNEFEQLCVNMTNEKMHQYINEVLFLQEQAECVQEGVTMETAYSLGNQTGVLDFFFQKPSGFLSLLDEESQMIWSVEPSLPKKLHGLLESSNTNAVYSPVKDGNGNLALRDQGTAFTVMHYAGRVMYEAVGAIEKNKDSLSQNLLFVMKTSENVVINHLFQSKLSQTGALVSSSPSFKFRGHKSARLSKKMTASSMMGENRNYLELSKLLKKKGNSTFLQRLDRGGPATIASQLRKTLTDITGKLQKCTPHFIHCIKPNNSKLPDTFDNFYVSAQLQYVGILEMVKSVRHGYPVRLSFSDFLSRYRPLAETLPGNERTLPAEERCRLALKHCPLPGWQIGVRKVFLKYWHASQLNDLCRQLQRKIITCQKVVRGFLARQHLHQKRSARQQEVTSINSFLQVTEDLGLKTYDALVVQNASDIARENDRLRNEMNAAFHKEKLEARGKQEEGSRRAEDKSGPRRLHGSSVPVPAAVDGLAQLAGPPSRPPSLHSVFSLDDGSGLPSPRKQPPPKPKRDPATRLSASYEAVSACLWAAARDSANEALTRPRPHSDDYSTMKKVPPRKPKRSPHTKLSGSSEEISGARPGAAGPGGARRRAGGPQRLPGVPAPPAPPEPEPEPVYIEMLGRAGSPEPAEAVYEEMKYWAPPGDAGGRGAGAGSVSASPPAAPEEGGAGGDSSGIPAPFPNLLAHRPPLLVFPPTPATCSPASDESPLTPLEVKKLPVLETNLKYPVQPEGSSPLSPQHPKTPKGDGDRPASPGVPALAGLHGGSPPPTPPPAPPATPRPPAHFPFAAPAEPPRVPPKSTSAPAGAPCSPLPKTPYSPGKTARGEPRKATTTGAPSPAPYSPPNSRALGSPLDELASLFNSGRSVLRRSAVGRRIREPQGFETNMNLTSRDDFGTSEITSETQDRNANNHGIQFSNSLSSAMTAENGNSVSNGLPEEDGFSRLSGGGASSFQRHRESHTTQVIHQLRLSENESVALRELLDWRRRLCEERADWPRILPPREPRAPPPPPCRKPEGAPCRRLPPEFWDSTL</sequence>